<dbReference type="RefSeq" id="XP_028525852.1">
    <property type="nucleotide sequence ID" value="XM_028674956.1"/>
</dbReference>
<keyword evidence="1" id="KW-0472">Membrane</keyword>
<evidence type="ECO:0000256" key="2">
    <source>
        <dbReference type="SAM" id="SignalP"/>
    </source>
</evidence>
<keyword evidence="4" id="KW-1185">Reference proteome</keyword>
<keyword evidence="2" id="KW-0732">Signal</keyword>
<dbReference type="EMBL" id="CVMV01000004">
    <property type="protein sequence ID" value="CRG93030.1"/>
    <property type="molecule type" value="Genomic_DNA"/>
</dbReference>
<name>A0A1J1GKW9_PLAGA</name>
<dbReference type="OrthoDB" id="372679at2759"/>
<evidence type="ECO:0008006" key="5">
    <source>
        <dbReference type="Google" id="ProtNLM"/>
    </source>
</evidence>
<evidence type="ECO:0000313" key="3">
    <source>
        <dbReference type="EMBL" id="CRG93030.1"/>
    </source>
</evidence>
<dbReference type="VEuPathDB" id="PlasmoDB:PGAL8A_00073400"/>
<feature type="signal peptide" evidence="2">
    <location>
        <begin position="1"/>
        <end position="21"/>
    </location>
</feature>
<dbReference type="GeneID" id="39729259"/>
<evidence type="ECO:0000256" key="1">
    <source>
        <dbReference type="SAM" id="Phobius"/>
    </source>
</evidence>
<accession>A0A1J1GKW9</accession>
<organism evidence="3 4">
    <name type="scientific">Plasmodium gallinaceum</name>
    <dbReference type="NCBI Taxonomy" id="5849"/>
    <lineage>
        <taxon>Eukaryota</taxon>
        <taxon>Sar</taxon>
        <taxon>Alveolata</taxon>
        <taxon>Apicomplexa</taxon>
        <taxon>Aconoidasida</taxon>
        <taxon>Haemosporida</taxon>
        <taxon>Plasmodiidae</taxon>
        <taxon>Plasmodium</taxon>
        <taxon>Plasmodium (Haemamoeba)</taxon>
    </lineage>
</organism>
<evidence type="ECO:0000313" key="4">
    <source>
        <dbReference type="Proteomes" id="UP000220797"/>
    </source>
</evidence>
<keyword evidence="1" id="KW-1133">Transmembrane helix</keyword>
<dbReference type="AlphaFoldDB" id="A0A1J1GKW9"/>
<protein>
    <recommendedName>
        <fullName evidence="5">Dolichyl-diphosphooligosaccharide--protein glycosyltransferase subunit 2</fullName>
    </recommendedName>
</protein>
<comment type="caution">
    <text evidence="3">The sequence shown here is derived from an EMBL/GenBank/DDBJ whole genome shotgun (WGS) entry which is preliminary data.</text>
</comment>
<sequence>MKILSLVFFFFLTYNYRKVLSYENNFVNNSNFLVLNKIKITSSYFTRNKREEKDLLTKTIDGNENENSYILINEKINSYNLININCTFKIKKEFDKTKLTIFLIKKLMDNHKENKNSYDIKELKTNETFIFTNEFKNHLVISNLSILVVNLIAFNGYYNFDILITDGKYSLKIPFFRVFLFFYNNLPITAYPIKKENMIIMSFMKKHLTRNYKKKYVNNVVYNYRDYYSLPLIQENNNFEKHEQMNTKIIIFIIFLMAYLFIVYIYLIFIYLKYNIKNVHTNYYNYVFIFSFMLIMFLFILYDFFLNIIQISYIFIFSFTFFLVVFYKTLTNLREIRK</sequence>
<reference evidence="3" key="1">
    <citation type="submission" date="2015-04" db="EMBL/GenBank/DDBJ databases">
        <authorList>
            <consortium name="Pathogen Informatics"/>
        </authorList>
    </citation>
    <scope>NUCLEOTIDE SEQUENCE [LARGE SCALE GENOMIC DNA]</scope>
    <source>
        <strain evidence="3">8A</strain>
    </source>
</reference>
<feature type="transmembrane region" description="Helical" evidence="1">
    <location>
        <begin position="249"/>
        <end position="271"/>
    </location>
</feature>
<feature type="transmembrane region" description="Helical" evidence="1">
    <location>
        <begin position="308"/>
        <end position="330"/>
    </location>
</feature>
<proteinExistence type="predicted"/>
<feature type="transmembrane region" description="Helical" evidence="1">
    <location>
        <begin position="283"/>
        <end position="302"/>
    </location>
</feature>
<dbReference type="Proteomes" id="UP000220797">
    <property type="component" value="Unassembled WGS sequence"/>
</dbReference>
<gene>
    <name evidence="3" type="ORF">PGAL8A_00073400</name>
</gene>
<feature type="chain" id="PRO_5012181803" description="Dolichyl-diphosphooligosaccharide--protein glycosyltransferase subunit 2" evidence="2">
    <location>
        <begin position="22"/>
        <end position="338"/>
    </location>
</feature>
<keyword evidence="1" id="KW-0812">Transmembrane</keyword>